<dbReference type="GO" id="GO:0009279">
    <property type="term" value="C:cell outer membrane"/>
    <property type="evidence" value="ECO:0007669"/>
    <property type="project" value="UniProtKB-SubCell"/>
</dbReference>
<dbReference type="EMBL" id="JNUP01000064">
    <property type="protein sequence ID" value="KGE71949.1"/>
    <property type="molecule type" value="Genomic_DNA"/>
</dbReference>
<sequence length="481" mass="52855">MNPPPLRRHPVSRRAVARVSFGLLWGILWITQTWTGWSITLEELTVRAMDHSPVLQDSAIAREQAGVSVDQARARYWPTIELSSSASYLANPPEGVTISQGQLGTSPAPNSTFPVPVPNQDIVLVPDPESTYFQLKLNLTQPIFTWGKINLGKAAAEHGYAAAASSQLRSQQELKRDITKAYYGLISTVKSREILLEAQDLLTQIVQDREQSFAQGSINRESLLEARQNLAAITTQAAIARAGIQQSRLSLAYLSGSDQLTLDDILVGDPTLPIPDPEVLPGVEDLPDLVARAKTHNPLFASLGHQIQQAEAGITIQKRTNSWFPDLGLSVALELTGQRFPGIPNWYNTWDANLTVSVGTSIRMLDGGAQAAKVKQAGLQRDQAAAALSQLNQSLELQVMTALEALIRSREQYTLSSAQLEFALEQEKNARVSFENQLITREQYQGAQIQVINRRLEQLGHSFSIQNALADLEFLLGVDIE</sequence>
<evidence type="ECO:0000313" key="9">
    <source>
        <dbReference type="Proteomes" id="UP000029692"/>
    </source>
</evidence>
<dbReference type="Pfam" id="PF02321">
    <property type="entry name" value="OEP"/>
    <property type="match status" value="2"/>
</dbReference>
<dbReference type="Proteomes" id="UP000029692">
    <property type="component" value="Unassembled WGS sequence"/>
</dbReference>
<dbReference type="AlphaFoldDB" id="A0A098QW77"/>
<organism evidence="8 9">
    <name type="scientific">Spirochaeta lutea</name>
    <dbReference type="NCBI Taxonomy" id="1480694"/>
    <lineage>
        <taxon>Bacteria</taxon>
        <taxon>Pseudomonadati</taxon>
        <taxon>Spirochaetota</taxon>
        <taxon>Spirochaetia</taxon>
        <taxon>Spirochaetales</taxon>
        <taxon>Spirochaetaceae</taxon>
        <taxon>Spirochaeta</taxon>
    </lineage>
</organism>
<accession>A0A098QW77</accession>
<evidence type="ECO:0000256" key="2">
    <source>
        <dbReference type="ARBA" id="ARBA00007613"/>
    </source>
</evidence>
<dbReference type="STRING" id="1480694.DC28_09140"/>
<keyword evidence="5" id="KW-0812">Transmembrane</keyword>
<evidence type="ECO:0000256" key="5">
    <source>
        <dbReference type="ARBA" id="ARBA00022692"/>
    </source>
</evidence>
<evidence type="ECO:0000256" key="1">
    <source>
        <dbReference type="ARBA" id="ARBA00004442"/>
    </source>
</evidence>
<dbReference type="GO" id="GO:0015562">
    <property type="term" value="F:efflux transmembrane transporter activity"/>
    <property type="evidence" value="ECO:0007669"/>
    <property type="project" value="InterPro"/>
</dbReference>
<comment type="subcellular location">
    <subcellularLocation>
        <location evidence="1">Cell outer membrane</location>
    </subcellularLocation>
</comment>
<dbReference type="Gene3D" id="1.20.1600.10">
    <property type="entry name" value="Outer membrane efflux proteins (OEP)"/>
    <property type="match status" value="1"/>
</dbReference>
<evidence type="ECO:0000313" key="8">
    <source>
        <dbReference type="EMBL" id="KGE71949.1"/>
    </source>
</evidence>
<comment type="caution">
    <text evidence="8">The sequence shown here is derived from an EMBL/GenBank/DDBJ whole genome shotgun (WGS) entry which is preliminary data.</text>
</comment>
<evidence type="ECO:0000256" key="3">
    <source>
        <dbReference type="ARBA" id="ARBA00022448"/>
    </source>
</evidence>
<keyword evidence="7" id="KW-0998">Cell outer membrane</keyword>
<keyword evidence="3" id="KW-0813">Transport</keyword>
<evidence type="ECO:0008006" key="10">
    <source>
        <dbReference type="Google" id="ProtNLM"/>
    </source>
</evidence>
<reference evidence="8 9" key="1">
    <citation type="submission" date="2014-05" db="EMBL/GenBank/DDBJ databases">
        <title>De novo Genome Sequence of Spirocheata sp.</title>
        <authorList>
            <person name="Shivani Y."/>
            <person name="Subhash Y."/>
            <person name="Tushar L."/>
            <person name="Sasikala C."/>
            <person name="Ramana C.V."/>
        </authorList>
    </citation>
    <scope>NUCLEOTIDE SEQUENCE [LARGE SCALE GENOMIC DNA]</scope>
    <source>
        <strain evidence="8 9">JC230</strain>
    </source>
</reference>
<gene>
    <name evidence="8" type="ORF">DC28_09140</name>
</gene>
<evidence type="ECO:0000256" key="6">
    <source>
        <dbReference type="ARBA" id="ARBA00023136"/>
    </source>
</evidence>
<dbReference type="GO" id="GO:1990281">
    <property type="term" value="C:efflux pump complex"/>
    <property type="evidence" value="ECO:0007669"/>
    <property type="project" value="TreeGrafter"/>
</dbReference>
<dbReference type="InterPro" id="IPR051906">
    <property type="entry name" value="TolC-like"/>
</dbReference>
<dbReference type="eggNOG" id="COG1538">
    <property type="taxonomic scope" value="Bacteria"/>
</dbReference>
<proteinExistence type="inferred from homology"/>
<comment type="similarity">
    <text evidence="2">Belongs to the outer membrane factor (OMF) (TC 1.B.17) family.</text>
</comment>
<evidence type="ECO:0000256" key="7">
    <source>
        <dbReference type="ARBA" id="ARBA00023237"/>
    </source>
</evidence>
<keyword evidence="9" id="KW-1185">Reference proteome</keyword>
<evidence type="ECO:0000256" key="4">
    <source>
        <dbReference type="ARBA" id="ARBA00022452"/>
    </source>
</evidence>
<protein>
    <recommendedName>
        <fullName evidence="10">Transporter</fullName>
    </recommendedName>
</protein>
<keyword evidence="4" id="KW-1134">Transmembrane beta strand</keyword>
<keyword evidence="6" id="KW-0472">Membrane</keyword>
<dbReference type="InterPro" id="IPR003423">
    <property type="entry name" value="OMP_efflux"/>
</dbReference>
<dbReference type="RefSeq" id="WP_037547835.1">
    <property type="nucleotide sequence ID" value="NZ_JNUP01000064.1"/>
</dbReference>
<dbReference type="PANTHER" id="PTHR30026">
    <property type="entry name" value="OUTER MEMBRANE PROTEIN TOLC"/>
    <property type="match status" value="1"/>
</dbReference>
<dbReference type="SUPFAM" id="SSF56954">
    <property type="entry name" value="Outer membrane efflux proteins (OEP)"/>
    <property type="match status" value="1"/>
</dbReference>
<dbReference type="GO" id="GO:0015288">
    <property type="term" value="F:porin activity"/>
    <property type="evidence" value="ECO:0007669"/>
    <property type="project" value="TreeGrafter"/>
</dbReference>
<name>A0A098QW77_9SPIO</name>
<dbReference type="PANTHER" id="PTHR30026:SF20">
    <property type="entry name" value="OUTER MEMBRANE PROTEIN TOLC"/>
    <property type="match status" value="1"/>
</dbReference>